<evidence type="ECO:0000256" key="6">
    <source>
        <dbReference type="ARBA" id="ARBA00022692"/>
    </source>
</evidence>
<feature type="transmembrane region" description="Helical" evidence="13">
    <location>
        <begin position="345"/>
        <end position="364"/>
    </location>
</feature>
<dbReference type="EMBL" id="GGYP01005914">
    <property type="protein sequence ID" value="MDE50685.1"/>
    <property type="molecule type" value="Transcribed_RNA"/>
</dbReference>
<evidence type="ECO:0000256" key="10">
    <source>
        <dbReference type="ARBA" id="ARBA00023136"/>
    </source>
</evidence>
<feature type="active site" description="Proton donor" evidence="11">
    <location>
        <position position="115"/>
    </location>
</feature>
<dbReference type="InterPro" id="IPR036938">
    <property type="entry name" value="PAP2/HPO_sf"/>
</dbReference>
<evidence type="ECO:0000313" key="15">
    <source>
        <dbReference type="EMBL" id="MDE50685.1"/>
    </source>
</evidence>
<feature type="domain" description="Phosphatidic acid phosphatase type 2/haloperoxidase" evidence="14">
    <location>
        <begin position="54"/>
        <end position="198"/>
    </location>
</feature>
<dbReference type="GO" id="GO:0004346">
    <property type="term" value="F:glucose-6-phosphatase activity"/>
    <property type="evidence" value="ECO:0007669"/>
    <property type="project" value="UniProtKB-EC"/>
</dbReference>
<evidence type="ECO:0000256" key="13">
    <source>
        <dbReference type="SAM" id="Phobius"/>
    </source>
</evidence>
<dbReference type="AlphaFoldDB" id="A0A6G1SJM0"/>
<evidence type="ECO:0000256" key="11">
    <source>
        <dbReference type="PIRSR" id="PIRSR000905-1"/>
    </source>
</evidence>
<feature type="binding site" evidence="12">
    <location>
        <position position="172"/>
    </location>
    <ligand>
        <name>substrate</name>
    </ligand>
</feature>
<feature type="transmembrane region" description="Helical" evidence="13">
    <location>
        <begin position="149"/>
        <end position="173"/>
    </location>
</feature>
<name>A0A6G1SJM0_9ACAR</name>
<keyword evidence="10 13" id="KW-0472">Membrane</keyword>
<keyword evidence="5" id="KW-0312">Gluconeogenesis</keyword>
<dbReference type="PANTHER" id="PTHR12591:SF0">
    <property type="entry name" value="FI19814P1"/>
    <property type="match status" value="1"/>
</dbReference>
<feature type="transmembrane region" description="Helical" evidence="13">
    <location>
        <begin position="204"/>
        <end position="225"/>
    </location>
</feature>
<feature type="transmembrane region" description="Helical" evidence="13">
    <location>
        <begin position="179"/>
        <end position="197"/>
    </location>
</feature>
<evidence type="ECO:0000256" key="9">
    <source>
        <dbReference type="ARBA" id="ARBA00022989"/>
    </source>
</evidence>
<dbReference type="InterPro" id="IPR000326">
    <property type="entry name" value="PAP2/HPO"/>
</dbReference>
<evidence type="ECO:0000256" key="7">
    <source>
        <dbReference type="ARBA" id="ARBA00022801"/>
    </source>
</evidence>
<comment type="pathway">
    <text evidence="2">Carbohydrate biosynthesis; gluconeogenesis.</text>
</comment>
<feature type="binding site" evidence="12">
    <location>
        <position position="80"/>
    </location>
    <ligand>
        <name>substrate</name>
    </ligand>
</feature>
<organism evidence="15">
    <name type="scientific">Aceria tosichella</name>
    <name type="common">wheat curl mite</name>
    <dbReference type="NCBI Taxonomy" id="561515"/>
    <lineage>
        <taxon>Eukaryota</taxon>
        <taxon>Metazoa</taxon>
        <taxon>Ecdysozoa</taxon>
        <taxon>Arthropoda</taxon>
        <taxon>Chelicerata</taxon>
        <taxon>Arachnida</taxon>
        <taxon>Acari</taxon>
        <taxon>Acariformes</taxon>
        <taxon>Trombidiformes</taxon>
        <taxon>Prostigmata</taxon>
        <taxon>Eupodina</taxon>
        <taxon>Eriophyoidea</taxon>
        <taxon>Eriophyidae</taxon>
        <taxon>Eriophyinae</taxon>
        <taxon>Aceriini</taxon>
        <taxon>Aceria</taxon>
    </lineage>
</organism>
<comment type="subcellular location">
    <subcellularLocation>
        <location evidence="1">Endoplasmic reticulum membrane</location>
        <topology evidence="1">Multi-pass membrane protein</topology>
    </subcellularLocation>
</comment>
<gene>
    <name evidence="15" type="primary">G6PC_1</name>
    <name evidence="15" type="ORF">g.11879</name>
</gene>
<dbReference type="Gene3D" id="1.20.144.10">
    <property type="entry name" value="Phosphatidic acid phosphatase type 2/haloperoxidase"/>
    <property type="match status" value="1"/>
</dbReference>
<evidence type="ECO:0000259" key="14">
    <source>
        <dbReference type="SMART" id="SM00014"/>
    </source>
</evidence>
<evidence type="ECO:0000256" key="2">
    <source>
        <dbReference type="ARBA" id="ARBA00004742"/>
    </source>
</evidence>
<proteinExistence type="inferred from homology"/>
<dbReference type="SMART" id="SM00014">
    <property type="entry name" value="acidPPc"/>
    <property type="match status" value="1"/>
</dbReference>
<dbReference type="Pfam" id="PF01569">
    <property type="entry name" value="PAP2"/>
    <property type="match status" value="1"/>
</dbReference>
<dbReference type="EC" id="3.1.3.9" evidence="4"/>
<keyword evidence="6 13" id="KW-0812">Transmembrane</keyword>
<sequence length="366" mass="40886">MDPFLYDISIPAISSLQSSMSPYANFMQLTSTVFDPKYAFLIYSPLAYLIDPKVGKKLIMTTVIAEWLNMILKWFLHGERPYWYVHSSGHFDPSKTPISQFPITCELGPGHPSGHAMVTAAVWYIILSSLLEAYQGYRRQMKQEGRVQNGLAVTLPVWSLYGALLVVVSVSRVFLGCHFPHQCLAGAALGLLVSRYISSRQIKAHHYVIASVFLLATAFTTFALLQMLGFDPSWTIKLATKHCVKREYIHLDTAPFFSVMRYCGFALGCGLGLMFPLHKGYANKLAAIEGQSPDQPPVVVRLVDDEAKNPFSSGNISWFSFKLVMALLMARLVDNLGLFVSHTNLSMFYSCALVAYTLFAYAFVNL</sequence>
<keyword evidence="9 13" id="KW-1133">Transmembrane helix</keyword>
<evidence type="ECO:0000256" key="1">
    <source>
        <dbReference type="ARBA" id="ARBA00004477"/>
    </source>
</evidence>
<dbReference type="GO" id="GO:0051156">
    <property type="term" value="P:glucose 6-phosphate metabolic process"/>
    <property type="evidence" value="ECO:0007669"/>
    <property type="project" value="TreeGrafter"/>
</dbReference>
<feature type="transmembrane region" description="Helical" evidence="13">
    <location>
        <begin position="116"/>
        <end position="137"/>
    </location>
</feature>
<evidence type="ECO:0000256" key="5">
    <source>
        <dbReference type="ARBA" id="ARBA00022432"/>
    </source>
</evidence>
<dbReference type="GO" id="GO:0005789">
    <property type="term" value="C:endoplasmic reticulum membrane"/>
    <property type="evidence" value="ECO:0007669"/>
    <property type="project" value="UniProtKB-SubCell"/>
</dbReference>
<dbReference type="UniPathway" id="UPA00138"/>
<feature type="transmembrane region" description="Helical" evidence="13">
    <location>
        <begin position="259"/>
        <end position="277"/>
    </location>
</feature>
<keyword evidence="7" id="KW-0378">Hydrolase</keyword>
<keyword evidence="8" id="KW-0256">Endoplasmic reticulum</keyword>
<feature type="active site" description="Nucleophile" evidence="11">
    <location>
        <position position="178"/>
    </location>
</feature>
<dbReference type="SUPFAM" id="SSF48317">
    <property type="entry name" value="Acid phosphatase/Vanadium-dependent haloperoxidase"/>
    <property type="match status" value="1"/>
</dbReference>
<feature type="transmembrane region" description="Helical" evidence="13">
    <location>
        <begin position="316"/>
        <end position="333"/>
    </location>
</feature>
<evidence type="ECO:0000256" key="4">
    <source>
        <dbReference type="ARBA" id="ARBA00012634"/>
    </source>
</evidence>
<evidence type="ECO:0000256" key="3">
    <source>
        <dbReference type="ARBA" id="ARBA00009266"/>
    </source>
</evidence>
<evidence type="ECO:0000256" key="8">
    <source>
        <dbReference type="ARBA" id="ARBA00022824"/>
    </source>
</evidence>
<dbReference type="PANTHER" id="PTHR12591">
    <property type="entry name" value="GLUCOSE-6-PHOSPHATASE"/>
    <property type="match status" value="1"/>
</dbReference>
<comment type="similarity">
    <text evidence="3">Belongs to the glucose-6-phosphatase family.</text>
</comment>
<evidence type="ECO:0000256" key="12">
    <source>
        <dbReference type="PIRSR" id="PIRSR000905-2"/>
    </source>
</evidence>
<dbReference type="GO" id="GO:0006094">
    <property type="term" value="P:gluconeogenesis"/>
    <property type="evidence" value="ECO:0007669"/>
    <property type="project" value="UniProtKB-UniPathway"/>
</dbReference>
<protein>
    <recommendedName>
        <fullName evidence="4">glucose-6-phosphatase</fullName>
        <ecNumber evidence="4">3.1.3.9</ecNumber>
    </recommendedName>
</protein>
<reference evidence="15" key="1">
    <citation type="submission" date="2018-10" db="EMBL/GenBank/DDBJ databases">
        <title>Transcriptome assembly of Aceria tosichella (Wheat curl mite) Type 2.</title>
        <authorList>
            <person name="Scully E.D."/>
            <person name="Geib S.M."/>
            <person name="Palmer N.A."/>
            <person name="Gupta A.K."/>
            <person name="Sarath G."/>
            <person name="Tatineni S."/>
        </authorList>
    </citation>
    <scope>NUCLEOTIDE SEQUENCE</scope>
    <source>
        <strain evidence="15">LincolnNE</strain>
    </source>
</reference>
<accession>A0A6G1SJM0</accession>